<dbReference type="GO" id="GO:0009036">
    <property type="term" value="F:type II site-specific deoxyribonuclease activity"/>
    <property type="evidence" value="ECO:0007669"/>
    <property type="project" value="InterPro"/>
</dbReference>
<dbReference type="InterPro" id="IPR041963">
    <property type="entry name" value="BsuBI/PstI_C_sf"/>
</dbReference>
<feature type="non-terminal residue" evidence="3">
    <location>
        <position position="217"/>
    </location>
</feature>
<gene>
    <name evidence="3" type="ORF">MBAV_005319</name>
</gene>
<accession>A0A0F3GP80</accession>
<dbReference type="InterPro" id="IPR009528">
    <property type="entry name" value="Restrct_endonuc_II_BsuBI_C"/>
</dbReference>
<evidence type="ECO:0000313" key="3">
    <source>
        <dbReference type="EMBL" id="KJU82488.1"/>
    </source>
</evidence>
<dbReference type="InterPro" id="IPR041454">
    <property type="entry name" value="BsuBI/PstI_N"/>
</dbReference>
<dbReference type="Pfam" id="PF17728">
    <property type="entry name" value="BsuBI_PstI_RE_N"/>
    <property type="match status" value="1"/>
</dbReference>
<keyword evidence="3" id="KW-0378">Hydrolase</keyword>
<evidence type="ECO:0000259" key="2">
    <source>
        <dbReference type="Pfam" id="PF17728"/>
    </source>
</evidence>
<dbReference type="InterPro" id="IPR041962">
    <property type="entry name" value="BsuBI/PstI_N_sf"/>
</dbReference>
<sequence length="217" mass="24892">MSKIEDAQNILKAFELPLPQQNEISALTLLALCDIGEDDSWHNSYRHSVTITKGIMEFIARKYDKKYAPNTREIFRRQVLHQFIQASIADYNPDNLNLPTNSPNAHYSITKEALSVVKTFNTKVWKKTLNGFKKKQRTLSEIYQKSRHIKMIPVKLPNGLTFVLSPGRHNEMQSAIIREFAPRFAPGALVLYLGDTTAKNLFTVKIPMRQETMPCIE</sequence>
<reference evidence="3 4" key="1">
    <citation type="submission" date="2015-02" db="EMBL/GenBank/DDBJ databases">
        <title>Single-cell genomics of uncultivated deep-branching MTB reveals a conserved set of magnetosome genes.</title>
        <authorList>
            <person name="Kolinko S."/>
            <person name="Richter M."/>
            <person name="Glockner F.O."/>
            <person name="Brachmann A."/>
            <person name="Schuler D."/>
        </authorList>
    </citation>
    <scope>NUCLEOTIDE SEQUENCE [LARGE SCALE GENOMIC DNA]</scope>
    <source>
        <strain evidence="3">TM-1</strain>
    </source>
</reference>
<dbReference type="Pfam" id="PF06616">
    <property type="entry name" value="BsuBI_PstI_RE"/>
    <property type="match status" value="1"/>
</dbReference>
<comment type="caution">
    <text evidence="3">The sequence shown here is derived from an EMBL/GenBank/DDBJ whole genome shotgun (WGS) entry which is preliminary data.</text>
</comment>
<dbReference type="Gene3D" id="3.40.1350.80">
    <property type="match status" value="1"/>
</dbReference>
<evidence type="ECO:0000259" key="1">
    <source>
        <dbReference type="Pfam" id="PF06616"/>
    </source>
</evidence>
<organism evidence="3 4">
    <name type="scientific">Candidatus Magnetobacterium bavaricum</name>
    <dbReference type="NCBI Taxonomy" id="29290"/>
    <lineage>
        <taxon>Bacteria</taxon>
        <taxon>Pseudomonadati</taxon>
        <taxon>Nitrospirota</taxon>
        <taxon>Thermodesulfovibrionia</taxon>
        <taxon>Thermodesulfovibrionales</taxon>
        <taxon>Candidatus Magnetobacteriaceae</taxon>
        <taxon>Candidatus Magnetobacterium</taxon>
    </lineage>
</organism>
<keyword evidence="3" id="KW-0255">Endonuclease</keyword>
<evidence type="ECO:0000313" key="4">
    <source>
        <dbReference type="Proteomes" id="UP000033423"/>
    </source>
</evidence>
<dbReference type="Gene3D" id="1.10.10.1820">
    <property type="entry name" value="BsuBI/PstI restriction endonuclease-like"/>
    <property type="match status" value="1"/>
</dbReference>
<dbReference type="GO" id="GO:0009307">
    <property type="term" value="P:DNA restriction-modification system"/>
    <property type="evidence" value="ECO:0007669"/>
    <property type="project" value="InterPro"/>
</dbReference>
<keyword evidence="3" id="KW-0540">Nuclease</keyword>
<dbReference type="EMBL" id="LACI01002299">
    <property type="protein sequence ID" value="KJU82488.1"/>
    <property type="molecule type" value="Genomic_DNA"/>
</dbReference>
<keyword evidence="4" id="KW-1185">Reference proteome</keyword>
<protein>
    <submittedName>
        <fullName evidence="3">Type II restriction endonuclease BsuBI</fullName>
    </submittedName>
</protein>
<name>A0A0F3GP80_9BACT</name>
<dbReference type="GO" id="GO:0000287">
    <property type="term" value="F:magnesium ion binding"/>
    <property type="evidence" value="ECO:0007669"/>
    <property type="project" value="InterPro"/>
</dbReference>
<feature type="domain" description="BsuBI/PstI restriction endonuclease HTH" evidence="2">
    <location>
        <begin position="2"/>
        <end position="140"/>
    </location>
</feature>
<feature type="domain" description="BsuBI/PstI restriction endonuclease" evidence="1">
    <location>
        <begin position="152"/>
        <end position="202"/>
    </location>
</feature>
<dbReference type="Proteomes" id="UP000033423">
    <property type="component" value="Unassembled WGS sequence"/>
</dbReference>
<dbReference type="GO" id="GO:0003677">
    <property type="term" value="F:DNA binding"/>
    <property type="evidence" value="ECO:0007669"/>
    <property type="project" value="InterPro"/>
</dbReference>
<proteinExistence type="predicted"/>
<dbReference type="AlphaFoldDB" id="A0A0F3GP80"/>